<dbReference type="RefSeq" id="WP_015880045.1">
    <property type="nucleotide sequence ID" value="NC_012691.1"/>
</dbReference>
<dbReference type="SUPFAM" id="SSF53335">
    <property type="entry name" value="S-adenosyl-L-methionine-dependent methyltransferases"/>
    <property type="match status" value="1"/>
</dbReference>
<reference evidence="8 9" key="2">
    <citation type="journal article" date="2011" name="Stand. Genomic Sci.">
        <title>Complete genome sequence of Tolumonas auensis type strain (TA 4).</title>
        <authorList>
            <person name="Chertkov O."/>
            <person name="Copeland A."/>
            <person name="Lucas S."/>
            <person name="Lapidus A."/>
            <person name="Berry K.W."/>
            <person name="Detter J.C."/>
            <person name="Del Rio T.G."/>
            <person name="Hammon N."/>
            <person name="Dalin E."/>
            <person name="Tice H."/>
            <person name="Pitluck S."/>
            <person name="Richardson P."/>
            <person name="Bruce D."/>
            <person name="Goodwin L."/>
            <person name="Han C."/>
            <person name="Tapia R."/>
            <person name="Saunders E."/>
            <person name="Schmutz J."/>
            <person name="Brettin T."/>
            <person name="Larimer F."/>
            <person name="Land M."/>
            <person name="Hauser L."/>
            <person name="Spring S."/>
            <person name="Rohde M."/>
            <person name="Kyrpides N.C."/>
            <person name="Ivanova N."/>
            <person name="Goker M."/>
            <person name="Beller H.R."/>
            <person name="Klenk H.P."/>
            <person name="Woyke T."/>
        </authorList>
    </citation>
    <scope>NUCLEOTIDE SEQUENCE [LARGE SCALE GENOMIC DNA]</scope>
    <source>
        <strain evidence="9">DSM 9187 / TA4</strain>
    </source>
</reference>
<dbReference type="Proteomes" id="UP000009073">
    <property type="component" value="Chromosome"/>
</dbReference>
<keyword evidence="3 5" id="KW-0745">Spermidine biosynthesis</keyword>
<feature type="domain" description="PABS" evidence="7">
    <location>
        <begin position="10"/>
        <end position="243"/>
    </location>
</feature>
<comment type="similarity">
    <text evidence="1 5">Belongs to the spermidine/spermine synthase family.</text>
</comment>
<comment type="function">
    <text evidence="5">Catalyzes the irreversible transfer of a propylamine group from the amino donor S-adenosylmethioninamine (decarboxy-AdoMet) to putrescine (1,4-diaminobutane) to yield spermidine.</text>
</comment>
<dbReference type="InterPro" id="IPR029063">
    <property type="entry name" value="SAM-dependent_MTases_sf"/>
</dbReference>
<keyword evidence="2 5" id="KW-0808">Transferase</keyword>
<evidence type="ECO:0000256" key="3">
    <source>
        <dbReference type="ARBA" id="ARBA00023066"/>
    </source>
</evidence>
<evidence type="ECO:0000313" key="8">
    <source>
        <dbReference type="EMBL" id="ACQ94596.1"/>
    </source>
</evidence>
<dbReference type="UniPathway" id="UPA00248">
    <property type="reaction ID" value="UER00314"/>
</dbReference>
<dbReference type="PANTHER" id="PTHR11558:SF11">
    <property type="entry name" value="SPERMIDINE SYNTHASE"/>
    <property type="match status" value="1"/>
</dbReference>
<comment type="catalytic activity">
    <reaction evidence="5">
        <text>S-adenosyl 3-(methylsulfanyl)propylamine + putrescine = S-methyl-5'-thioadenosine + spermidine + H(+)</text>
        <dbReference type="Rhea" id="RHEA:12721"/>
        <dbReference type="ChEBI" id="CHEBI:15378"/>
        <dbReference type="ChEBI" id="CHEBI:17509"/>
        <dbReference type="ChEBI" id="CHEBI:57443"/>
        <dbReference type="ChEBI" id="CHEBI:57834"/>
        <dbReference type="ChEBI" id="CHEBI:326268"/>
        <dbReference type="EC" id="2.5.1.16"/>
    </reaction>
</comment>
<feature type="binding site" evidence="5">
    <location>
        <position position="70"/>
    </location>
    <ligand>
        <name>spermidine</name>
        <dbReference type="ChEBI" id="CHEBI:57834"/>
    </ligand>
</feature>
<dbReference type="STRING" id="595494.Tola_3007"/>
<feature type="active site" description="Proton acceptor" evidence="5 6">
    <location>
        <position position="164"/>
    </location>
</feature>
<proteinExistence type="inferred from homology"/>
<protein>
    <recommendedName>
        <fullName evidence="5">Polyamine aminopropyltransferase</fullName>
    </recommendedName>
    <alternativeName>
        <fullName evidence="5">Putrescine aminopropyltransferase</fullName>
        <shortName evidence="5">PAPT</shortName>
    </alternativeName>
    <alternativeName>
        <fullName evidence="5">Spermidine synthase</fullName>
        <shortName evidence="5">SPDS</shortName>
        <shortName evidence="5">SPDSY</shortName>
        <ecNumber evidence="5">2.5.1.16</ecNumber>
    </alternativeName>
</protein>
<dbReference type="InterPro" id="IPR037163">
    <property type="entry name" value="Spermidine_synt_N_sf"/>
</dbReference>
<feature type="binding site" evidence="5">
    <location>
        <position position="114"/>
    </location>
    <ligand>
        <name>S-methyl-5'-thioadenosine</name>
        <dbReference type="ChEBI" id="CHEBI:17509"/>
    </ligand>
</feature>
<sequence>MKNKNHYLTEQFITEWLTPDVGFVFRAGEVLDDFSSPYQHIEVMETAAFGRVFRLDGYLMTSEADEWFYHENLNHIPAITHPDPRTALIIGGGDGGSARQLLKYPGIEKVVVCELDAGVVAIAEEYFGKVHQGAFHDPRLELVIADGLKYVAACQQAFDLIVLDLTDPQGYAEPLYSREFFTDCARLIGEHGLLSLHVGSPQFHRERFRHLFAELSAVFRVVRPVLIPITLYGGFWGMACASQLRDPKQLDAGTVELRLQQRGISGLNYYNGDTHQAALAVPNFVRQLLQPV</sequence>
<dbReference type="InterPro" id="IPR001045">
    <property type="entry name" value="Spermi_synthase"/>
</dbReference>
<dbReference type="KEGG" id="tau:Tola_3007"/>
<feature type="binding site" evidence="5">
    <location>
        <position position="39"/>
    </location>
    <ligand>
        <name>S-methyl-5'-thioadenosine</name>
        <dbReference type="ChEBI" id="CHEBI:17509"/>
    </ligand>
</feature>
<gene>
    <name evidence="5" type="primary">speE</name>
    <name evidence="8" type="ordered locus">Tola_3007</name>
</gene>
<accession>C4LD65</accession>
<reference evidence="9" key="1">
    <citation type="submission" date="2009-05" db="EMBL/GenBank/DDBJ databases">
        <title>Complete sequence of Tolumonas auensis DSM 9187.</title>
        <authorList>
            <consortium name="US DOE Joint Genome Institute"/>
            <person name="Lucas S."/>
            <person name="Copeland A."/>
            <person name="Lapidus A."/>
            <person name="Glavina del Rio T."/>
            <person name="Tice H."/>
            <person name="Bruce D."/>
            <person name="Goodwin L."/>
            <person name="Pitluck S."/>
            <person name="Chertkov O."/>
            <person name="Brettin T."/>
            <person name="Detter J.C."/>
            <person name="Han C."/>
            <person name="Larimer F."/>
            <person name="Land M."/>
            <person name="Hauser L."/>
            <person name="Kyrpides N."/>
            <person name="Mikhailova N."/>
            <person name="Spring S."/>
            <person name="Beller H."/>
        </authorList>
    </citation>
    <scope>NUCLEOTIDE SEQUENCE [LARGE SCALE GENOMIC DNA]</scope>
    <source>
        <strain evidence="9">DSM 9187 / TA4</strain>
    </source>
</reference>
<dbReference type="EC" id="2.5.1.16" evidence="5"/>
<keyword evidence="9" id="KW-1185">Reference proteome</keyword>
<dbReference type="EMBL" id="CP001616">
    <property type="protein sequence ID" value="ACQ94596.1"/>
    <property type="molecule type" value="Genomic_DNA"/>
</dbReference>
<dbReference type="GO" id="GO:0008295">
    <property type="term" value="P:spermidine biosynthetic process"/>
    <property type="evidence" value="ECO:0007669"/>
    <property type="project" value="UniProtKB-UniRule"/>
</dbReference>
<feature type="binding site" evidence="5">
    <location>
        <position position="94"/>
    </location>
    <ligand>
        <name>spermidine</name>
        <dbReference type="ChEBI" id="CHEBI:57834"/>
    </ligand>
</feature>
<evidence type="ECO:0000313" key="9">
    <source>
        <dbReference type="Proteomes" id="UP000009073"/>
    </source>
</evidence>
<evidence type="ECO:0000256" key="4">
    <source>
        <dbReference type="ARBA" id="ARBA00023115"/>
    </source>
</evidence>
<dbReference type="Pfam" id="PF17284">
    <property type="entry name" value="Spermine_synt_N"/>
    <property type="match status" value="1"/>
</dbReference>
<dbReference type="HOGENOM" id="CLU_048199_0_1_6"/>
<comment type="caution">
    <text evidence="5">Lacks conserved residue(s) required for the propagation of feature annotation.</text>
</comment>
<organism evidence="8 9">
    <name type="scientific">Tolumonas auensis (strain DSM 9187 / NBRC 110442 / TA 4)</name>
    <dbReference type="NCBI Taxonomy" id="595494"/>
    <lineage>
        <taxon>Bacteria</taxon>
        <taxon>Pseudomonadati</taxon>
        <taxon>Pseudomonadota</taxon>
        <taxon>Gammaproteobacteria</taxon>
        <taxon>Aeromonadales</taxon>
        <taxon>Aeromonadaceae</taxon>
        <taxon>Tolumonas</taxon>
    </lineage>
</organism>
<evidence type="ECO:0000256" key="5">
    <source>
        <dbReference type="HAMAP-Rule" id="MF_00198"/>
    </source>
</evidence>
<dbReference type="PANTHER" id="PTHR11558">
    <property type="entry name" value="SPERMIDINE/SPERMINE SYNTHASE"/>
    <property type="match status" value="1"/>
</dbReference>
<name>C4LD65_TOLAT</name>
<dbReference type="NCBIfam" id="NF002010">
    <property type="entry name" value="PRK00811.1"/>
    <property type="match status" value="1"/>
</dbReference>
<evidence type="ECO:0000256" key="6">
    <source>
        <dbReference type="PROSITE-ProRule" id="PRU00354"/>
    </source>
</evidence>
<evidence type="ECO:0000256" key="2">
    <source>
        <dbReference type="ARBA" id="ARBA00022679"/>
    </source>
</evidence>
<dbReference type="Gene3D" id="3.40.50.150">
    <property type="entry name" value="Vaccinia Virus protein VP39"/>
    <property type="match status" value="1"/>
</dbReference>
<comment type="pathway">
    <text evidence="5">Amine and polyamine biosynthesis; spermidine biosynthesis; spermidine from putrescine: step 1/1.</text>
</comment>
<feature type="binding site" evidence="5">
    <location>
        <begin position="146"/>
        <end position="147"/>
    </location>
    <ligand>
        <name>S-methyl-5'-thioadenosine</name>
        <dbReference type="ChEBI" id="CHEBI:17509"/>
    </ligand>
</feature>
<dbReference type="AlphaFoldDB" id="C4LD65"/>
<dbReference type="OrthoDB" id="9793120at2"/>
<evidence type="ECO:0000259" key="7">
    <source>
        <dbReference type="PROSITE" id="PS51006"/>
    </source>
</evidence>
<dbReference type="InterPro" id="IPR035246">
    <property type="entry name" value="Spermidine_synt_N"/>
</dbReference>
<comment type="subunit">
    <text evidence="5">Homodimer or homotetramer.</text>
</comment>
<keyword evidence="4 5" id="KW-0620">Polyamine biosynthesis</keyword>
<dbReference type="GO" id="GO:0004766">
    <property type="term" value="F:spermidine synthase activity"/>
    <property type="evidence" value="ECO:0007669"/>
    <property type="project" value="UniProtKB-UniRule"/>
</dbReference>
<dbReference type="InterPro" id="IPR030374">
    <property type="entry name" value="PABS"/>
</dbReference>
<dbReference type="eggNOG" id="COG0421">
    <property type="taxonomic scope" value="Bacteria"/>
</dbReference>
<dbReference type="CDD" id="cd02440">
    <property type="entry name" value="AdoMet_MTases"/>
    <property type="match status" value="1"/>
</dbReference>
<dbReference type="HAMAP" id="MF_00198">
    <property type="entry name" value="Spermidine_synth"/>
    <property type="match status" value="1"/>
</dbReference>
<evidence type="ECO:0000256" key="1">
    <source>
        <dbReference type="ARBA" id="ARBA00007867"/>
    </source>
</evidence>
<dbReference type="Pfam" id="PF01564">
    <property type="entry name" value="Spermine_synth"/>
    <property type="match status" value="1"/>
</dbReference>
<dbReference type="PROSITE" id="PS51006">
    <property type="entry name" value="PABS_2"/>
    <property type="match status" value="1"/>
</dbReference>
<dbReference type="Gene3D" id="2.30.140.10">
    <property type="entry name" value="Spermidine synthase, tetramerisation domain"/>
    <property type="match status" value="1"/>
</dbReference>